<dbReference type="InterPro" id="IPR001650">
    <property type="entry name" value="Helicase_C-like"/>
</dbReference>
<evidence type="ECO:0000256" key="8">
    <source>
        <dbReference type="ARBA" id="ARBA00023235"/>
    </source>
</evidence>
<dbReference type="SMART" id="SM00487">
    <property type="entry name" value="DEXDc"/>
    <property type="match status" value="1"/>
</dbReference>
<evidence type="ECO:0000256" key="2">
    <source>
        <dbReference type="ARBA" id="ARBA00022763"/>
    </source>
</evidence>
<dbReference type="Pfam" id="PF23235">
    <property type="entry name" value="WHD_3rd_Lhr"/>
    <property type="match status" value="1"/>
</dbReference>
<dbReference type="Gene3D" id="1.10.10.10">
    <property type="entry name" value="Winged helix-like DNA-binding domain superfamily/Winged helix DNA-binding domain"/>
    <property type="match status" value="1"/>
</dbReference>
<dbReference type="InterPro" id="IPR011545">
    <property type="entry name" value="DEAD/DEAH_box_helicase_dom"/>
</dbReference>
<keyword evidence="2" id="KW-0227">DNA damage</keyword>
<dbReference type="Pfam" id="PF23236">
    <property type="entry name" value="WHD_2nd_Lhr"/>
    <property type="match status" value="1"/>
</dbReference>
<dbReference type="InterPro" id="IPR055367">
    <property type="entry name" value="WH4_Lhr"/>
</dbReference>
<evidence type="ECO:0000313" key="11">
    <source>
        <dbReference type="EMBL" id="BDG01105.1"/>
    </source>
</evidence>
<evidence type="ECO:0000256" key="1">
    <source>
        <dbReference type="ARBA" id="ARBA00022741"/>
    </source>
</evidence>
<name>A0ABM7WNR1_9BACT</name>
<dbReference type="SUPFAM" id="SSF52540">
    <property type="entry name" value="P-loop containing nucleoside triphosphate hydrolases"/>
    <property type="match status" value="1"/>
</dbReference>
<dbReference type="Pfam" id="PF19306">
    <property type="entry name" value="WHD_Lhr"/>
    <property type="match status" value="1"/>
</dbReference>
<evidence type="ECO:0000259" key="10">
    <source>
        <dbReference type="SMART" id="SM00490"/>
    </source>
</evidence>
<protein>
    <submittedName>
        <fullName evidence="11">DEAD/DEAH box helicase</fullName>
    </submittedName>
</protein>
<keyword evidence="8" id="KW-0413">Isomerase</keyword>
<reference evidence="12" key="1">
    <citation type="journal article" date="2022" name="Int. J. Syst. Evol. Microbiol.">
        <title>Anaeromyxobacter oryzae sp. nov., Anaeromyxobacter diazotrophicus sp. nov. and Anaeromyxobacter paludicola sp. nov., isolated from paddy soils.</title>
        <authorList>
            <person name="Itoh H."/>
            <person name="Xu Z."/>
            <person name="Mise K."/>
            <person name="Masuda Y."/>
            <person name="Ushijima N."/>
            <person name="Hayakawa C."/>
            <person name="Shiratori Y."/>
            <person name="Senoo K."/>
        </authorList>
    </citation>
    <scope>NUCLEOTIDE SEQUENCE [LARGE SCALE GENOMIC DNA]</scope>
    <source>
        <strain evidence="12">Red232</strain>
    </source>
</reference>
<dbReference type="PANTHER" id="PTHR47962">
    <property type="entry name" value="ATP-DEPENDENT HELICASE LHR-RELATED-RELATED"/>
    <property type="match status" value="1"/>
</dbReference>
<dbReference type="InterPro" id="IPR036388">
    <property type="entry name" value="WH-like_DNA-bd_sf"/>
</dbReference>
<sequence length="1560" mass="169014">MVIVRVHHPASVGALRYNRRVPERGPAPDVPFHPAVTAWFARVFEAPTPAQALGWPPIHRGESTLLLAPTGSGKTLAAFLSSLDRLMFAPEPPRKERLRVLYVSPLKALAVDVERNLRAPLAGISQVAADRGDAFRVPAVAVRSGDTPAKERARFSRDPADILITTPESLYLLLTSNAREVLRSVETVIVDEIHALVPTKRGAHLALSLERLEALAGRPLQRIGLSATQRPLDEVARFLGGATGGATSRRGRSAAGTVRALGEVRDAAAAPEWRPVTIVDAGARKRIELRIEVPVEDMSRLGEPLEIPDGPASQPVRASIWTAIHPRLVELVKAHRSTILFVNSRRVAERLAAALNDLAGELLAQAHHGSIARTQRIAIEDNLKAGRVRALVATSSLELGIDMGAVDLVVQIEAPPSVASGMQRIGRASHQVGGTSRGVVFPKYRADLVACAAIAEAMQEGAVEETRYPRNPLDVLAQQVVAMVSLDDWTVEDLHAAVRRAAPFAELPRTIFEGVLDLLSGRYPSEELAELRPRITWDRVRGVLRAREGARRVAVVNGGTIPDRGLYGVFLAGGKAGQTRVGELDEEMVFESKVGETFMLGASTWRIEDITHDRVLVSPAPGEPGKMPFWHGDAAGRSLELGRRIGALVRELRDVPRSAAVERLRTRHGLDARAAENLVRYLADQAQATGAVPDDRTLVIERSRDELGDWRICLLAPLGTPVLVPWCMAAVARVRERLGVEVETLWTNDGFAMRFPDADAPPDPALLLPEPDELEDLVVGQLGATALFAARFREAAARALLLPRRRPGHRAPLWQQRKRAADLLAVASRFGEFPILLEAYRECLRDTFDLPALVELLRDVQARRVRVVTADTRAPSPFAASILFGFVASFIYDGDAPLAERRAQALAIDQAQLRELLGEAELRALLDADAMAELESRLQHLPPELRVRSADGVADLLLRLGDLSRAEIARRSATPEVAASADRLVAERRAVPLRIAGEERLVAVEDAARYRDALGVPLPPGLPEALLAPVREPLEGLLLRFARRHAPFTTDEVAARLGLGRAAAERALDRLVNAGRLLEGAFRPHGREREFCDADVLRSLRRRSLARLREEIEPVEPRVLARALLAWHGAVRKGHGLDAVLDAVEKLQGAPIPASILETEVLPARVEGYLRGDLDALAASGEVLWVGLEPIGERDGRVALYLADALPRLIPPEQPAPPAPEGDREQRILDHLARRGASFFAELHEAAGGGFAQATVDALWTLVWRGLVTNDTFQALRAYVETAPRREKRRRHERRTGVGTGAYRSRLAAPPPASGRWTLVAARREAGGRPRPSPTEWSAAMAQQLLHRYGVVTRGVAAAEGLPGGFSAVYEVFRHLEEAGRIRRGYFVADVGAMQFAQGAALDLLRAAREPADAPEVATLAAADPANPYGALLEWPPLPGAPDGKRPARAAGARVVIVDGDPVVYLGKGLRQLLAWLPEAEPERSRAGRAAARALVDLARGAQGRDEGVLVEEVNGVPAAEHPLAGFLVQAGFAPSGGALRLPRRSFPPTVVLPADADLG</sequence>
<evidence type="ECO:0000256" key="7">
    <source>
        <dbReference type="ARBA" id="ARBA00023204"/>
    </source>
</evidence>
<dbReference type="InterPro" id="IPR052511">
    <property type="entry name" value="ATP-dep_Helicase"/>
</dbReference>
<dbReference type="EMBL" id="AP025591">
    <property type="protein sequence ID" value="BDG01105.1"/>
    <property type="molecule type" value="Genomic_DNA"/>
</dbReference>
<dbReference type="SMART" id="SM00490">
    <property type="entry name" value="HELICc"/>
    <property type="match status" value="1"/>
</dbReference>
<keyword evidence="7" id="KW-0234">DNA repair</keyword>
<dbReference type="InterPro" id="IPR045628">
    <property type="entry name" value="Lhr_WH_dom"/>
</dbReference>
<evidence type="ECO:0000259" key="9">
    <source>
        <dbReference type="SMART" id="SM00487"/>
    </source>
</evidence>
<evidence type="ECO:0000256" key="5">
    <source>
        <dbReference type="ARBA" id="ARBA00022840"/>
    </source>
</evidence>
<dbReference type="InterPro" id="IPR027417">
    <property type="entry name" value="P-loop_NTPase"/>
</dbReference>
<evidence type="ECO:0000313" key="12">
    <source>
        <dbReference type="Proteomes" id="UP001162891"/>
    </source>
</evidence>
<dbReference type="InterPro" id="IPR055369">
    <property type="entry name" value="WH2_Lhr"/>
</dbReference>
<keyword evidence="5" id="KW-0067">ATP-binding</keyword>
<keyword evidence="4 11" id="KW-0347">Helicase</keyword>
<keyword evidence="12" id="KW-1185">Reference proteome</keyword>
<dbReference type="Gene3D" id="3.40.50.300">
    <property type="entry name" value="P-loop containing nucleotide triphosphate hydrolases"/>
    <property type="match status" value="2"/>
</dbReference>
<dbReference type="Pfam" id="PF08494">
    <property type="entry name" value="DEAD_assoc"/>
    <property type="match status" value="1"/>
</dbReference>
<dbReference type="GO" id="GO:0004386">
    <property type="term" value="F:helicase activity"/>
    <property type="evidence" value="ECO:0007669"/>
    <property type="project" value="UniProtKB-KW"/>
</dbReference>
<dbReference type="CDD" id="cd17922">
    <property type="entry name" value="DEXHc_LHR-like"/>
    <property type="match status" value="1"/>
</dbReference>
<dbReference type="CDD" id="cd18796">
    <property type="entry name" value="SF2_C_LHR"/>
    <property type="match status" value="1"/>
</dbReference>
<dbReference type="InterPro" id="IPR014001">
    <property type="entry name" value="Helicase_ATP-bd"/>
</dbReference>
<keyword evidence="6" id="KW-0238">DNA-binding</keyword>
<proteinExistence type="predicted"/>
<evidence type="ECO:0000256" key="4">
    <source>
        <dbReference type="ARBA" id="ARBA00022806"/>
    </source>
</evidence>
<dbReference type="Pfam" id="PF00271">
    <property type="entry name" value="Helicase_C"/>
    <property type="match status" value="1"/>
</dbReference>
<organism evidence="11 12">
    <name type="scientific">Anaeromyxobacter oryzae</name>
    <dbReference type="NCBI Taxonomy" id="2918170"/>
    <lineage>
        <taxon>Bacteria</taxon>
        <taxon>Pseudomonadati</taxon>
        <taxon>Myxococcota</taxon>
        <taxon>Myxococcia</taxon>
        <taxon>Myxococcales</taxon>
        <taxon>Cystobacterineae</taxon>
        <taxon>Anaeromyxobacteraceae</taxon>
        <taxon>Anaeromyxobacter</taxon>
    </lineage>
</organism>
<dbReference type="InterPro" id="IPR013701">
    <property type="entry name" value="Lhr-like_DEAD/DEAH_assoc"/>
</dbReference>
<dbReference type="Pfam" id="PF00270">
    <property type="entry name" value="DEAD"/>
    <property type="match status" value="1"/>
</dbReference>
<accession>A0ABM7WNR1</accession>
<dbReference type="Proteomes" id="UP001162891">
    <property type="component" value="Chromosome"/>
</dbReference>
<evidence type="ECO:0000256" key="6">
    <source>
        <dbReference type="ARBA" id="ARBA00023125"/>
    </source>
</evidence>
<dbReference type="InterPro" id="IPR055368">
    <property type="entry name" value="WH3_Lhr"/>
</dbReference>
<evidence type="ECO:0000256" key="3">
    <source>
        <dbReference type="ARBA" id="ARBA00022801"/>
    </source>
</evidence>
<dbReference type="PANTHER" id="PTHR47962:SF5">
    <property type="entry name" value="ATP-DEPENDENT HELICASE LHR-RELATED"/>
    <property type="match status" value="1"/>
</dbReference>
<gene>
    <name evidence="11" type="primary">lhr</name>
    <name evidence="11" type="ORF">AMOR_01010</name>
</gene>
<feature type="domain" description="Helicase ATP-binding" evidence="9">
    <location>
        <begin position="43"/>
        <end position="259"/>
    </location>
</feature>
<keyword evidence="3" id="KW-0378">Hydrolase</keyword>
<keyword evidence="1" id="KW-0547">Nucleotide-binding</keyword>
<feature type="domain" description="Helicase C-terminal" evidence="10">
    <location>
        <begin position="349"/>
        <end position="433"/>
    </location>
</feature>
<dbReference type="Pfam" id="PF23234">
    <property type="entry name" value="WHD_4th_Lhr"/>
    <property type="match status" value="1"/>
</dbReference>